<accession>A0ACC6Q4S0</accession>
<name>A0ACC6Q4S0_9ACTN</name>
<comment type="caution">
    <text evidence="1">The sequence shown here is derived from an EMBL/GenBank/DDBJ whole genome shotgun (WGS) entry which is preliminary data.</text>
</comment>
<evidence type="ECO:0000313" key="2">
    <source>
        <dbReference type="Proteomes" id="UP001377168"/>
    </source>
</evidence>
<gene>
    <name evidence="1" type="ORF">WKI67_34990</name>
</gene>
<reference evidence="1" key="1">
    <citation type="submission" date="2024-03" db="EMBL/GenBank/DDBJ databases">
        <title>Novel Streptomyces species of biotechnological and ecological value are a feature of Machair soil.</title>
        <authorList>
            <person name="Prole J.R."/>
            <person name="Goodfellow M."/>
            <person name="Allenby N."/>
            <person name="Ward A.C."/>
        </authorList>
    </citation>
    <scope>NUCLEOTIDE SEQUENCE</scope>
    <source>
        <strain evidence="1">MS2.AVA.5</strain>
    </source>
</reference>
<proteinExistence type="predicted"/>
<sequence length="175" mass="18414">MAGTRRNPLLAAALALTVVAAGFAGWGGCSWYAAAHDDSAAYARERDRVLTAGEQAVLNLNTLDHRDVDGGLDSWEASATGELRKQLTDGRGQFEKQIQQAKTVTSAQVLSGAVTELDDRAGRASVLVALRITVTAPTGKPARKESRMLGELTRTPEGWKLSALGQAPVGNTAAE</sequence>
<evidence type="ECO:0000313" key="1">
    <source>
        <dbReference type="EMBL" id="MEJ8638576.1"/>
    </source>
</evidence>
<protein>
    <submittedName>
        <fullName evidence="1">Uncharacterized protein</fullName>
    </submittedName>
</protein>
<dbReference type="Proteomes" id="UP001377168">
    <property type="component" value="Unassembled WGS sequence"/>
</dbReference>
<dbReference type="EMBL" id="JBBKAJ010000022">
    <property type="protein sequence ID" value="MEJ8638576.1"/>
    <property type="molecule type" value="Genomic_DNA"/>
</dbReference>
<organism evidence="1 2">
    <name type="scientific">Streptomyces achmelvichensis</name>
    <dbReference type="NCBI Taxonomy" id="3134111"/>
    <lineage>
        <taxon>Bacteria</taxon>
        <taxon>Bacillati</taxon>
        <taxon>Actinomycetota</taxon>
        <taxon>Actinomycetes</taxon>
        <taxon>Kitasatosporales</taxon>
        <taxon>Streptomycetaceae</taxon>
        <taxon>Streptomyces</taxon>
    </lineage>
</organism>
<keyword evidence="2" id="KW-1185">Reference proteome</keyword>